<keyword evidence="3" id="KW-1185">Reference proteome</keyword>
<reference evidence="2" key="1">
    <citation type="submission" date="2023-06" db="EMBL/GenBank/DDBJ databases">
        <title>Male Hemibagrus guttatus genome.</title>
        <authorList>
            <person name="Bian C."/>
        </authorList>
    </citation>
    <scope>NUCLEOTIDE SEQUENCE</scope>
    <source>
        <strain evidence="2">Male_cb2023</strain>
        <tissue evidence="2">Muscle</tissue>
    </source>
</reference>
<dbReference type="EMBL" id="JAUCMX010000005">
    <property type="protein sequence ID" value="KAK3545917.1"/>
    <property type="molecule type" value="Genomic_DNA"/>
</dbReference>
<evidence type="ECO:0000313" key="3">
    <source>
        <dbReference type="Proteomes" id="UP001274896"/>
    </source>
</evidence>
<proteinExistence type="predicted"/>
<organism evidence="2 3">
    <name type="scientific">Hemibagrus guttatus</name>
    <dbReference type="NCBI Taxonomy" id="175788"/>
    <lineage>
        <taxon>Eukaryota</taxon>
        <taxon>Metazoa</taxon>
        <taxon>Chordata</taxon>
        <taxon>Craniata</taxon>
        <taxon>Vertebrata</taxon>
        <taxon>Euteleostomi</taxon>
        <taxon>Actinopterygii</taxon>
        <taxon>Neopterygii</taxon>
        <taxon>Teleostei</taxon>
        <taxon>Ostariophysi</taxon>
        <taxon>Siluriformes</taxon>
        <taxon>Bagridae</taxon>
        <taxon>Hemibagrus</taxon>
    </lineage>
</organism>
<accession>A0AAE0R817</accession>
<protein>
    <submittedName>
        <fullName evidence="2">Uncharacterized protein</fullName>
    </submittedName>
</protein>
<evidence type="ECO:0000256" key="1">
    <source>
        <dbReference type="SAM" id="MobiDB-lite"/>
    </source>
</evidence>
<feature type="compositionally biased region" description="Polar residues" evidence="1">
    <location>
        <begin position="1"/>
        <end position="25"/>
    </location>
</feature>
<gene>
    <name evidence="2" type="ORF">QTP70_016711</name>
</gene>
<name>A0AAE0R817_9TELE</name>
<sequence length="151" mass="16319">MTSTAEQQDQATSTAEQQLRATSTAEHSHRATSTDERRLRGDDVRLAGVWNSPRGGRAGAGCCRNSPPLATDTTASARISACLADISWMTTYQLNLNPSKTELLIIPAGAVQFFQSEEWAASDLLGRVNDPLQCFPLSHCTAGVPHTYTVR</sequence>
<comment type="caution">
    <text evidence="2">The sequence shown here is derived from an EMBL/GenBank/DDBJ whole genome shotgun (WGS) entry which is preliminary data.</text>
</comment>
<feature type="compositionally biased region" description="Basic and acidic residues" evidence="1">
    <location>
        <begin position="26"/>
        <end position="40"/>
    </location>
</feature>
<evidence type="ECO:0000313" key="2">
    <source>
        <dbReference type="EMBL" id="KAK3545917.1"/>
    </source>
</evidence>
<dbReference type="AlphaFoldDB" id="A0AAE0R817"/>
<dbReference type="Proteomes" id="UP001274896">
    <property type="component" value="Unassembled WGS sequence"/>
</dbReference>
<feature type="region of interest" description="Disordered" evidence="1">
    <location>
        <begin position="1"/>
        <end position="40"/>
    </location>
</feature>